<feature type="compositionally biased region" description="Low complexity" evidence="4">
    <location>
        <begin position="51"/>
        <end position="61"/>
    </location>
</feature>
<keyword evidence="3" id="KW-0496">Mitochondrion</keyword>
<accession>A0A0B2WY55</accession>
<keyword evidence="6" id="KW-1185">Reference proteome</keyword>
<evidence type="ECO:0000256" key="2">
    <source>
        <dbReference type="ARBA" id="ARBA00022946"/>
    </source>
</evidence>
<dbReference type="RefSeq" id="XP_040682272.1">
    <property type="nucleotide sequence ID" value="XM_040819007.1"/>
</dbReference>
<feature type="region of interest" description="Disordered" evidence="4">
    <location>
        <begin position="18"/>
        <end position="68"/>
    </location>
</feature>
<sequence>MALRRPLWFKASWNRLPAASPSRTDSPVRRAGSNSKLLSRAQPRQRRHLASHAPTAAATPPHQHHLAGLMPPRQRTELDRVLSAVQTQGPELLRKAFLQWTRILGNTSSPLNDAAVRQAQELPGPSFSEILRSIDPLLAPRQHDVAHGLNLTQGLTELTDAGKWLDEFGVRNNHVQVLRGIKVLVEVRKRSRHGLTPADFDVFLRCAGAAVDYQAAKRFWATMPALGLQDSRTSRTWTEFIKSRFMIEPTYYQWDRSRVAVMARDLYRNRAPLPMAKLKRLDSLRHCINAFKKEPWNRRRDEPDEDMRRLFRRRIDYRGYRGHWIRALFYGHDVDEELLCASLVAFARSSSLHSIKTLILKNYYGIIIEEDAESNPGIPQISGGVDLPPHSPIKPTARFLHAVVEAFGSMSHIPLGMKLLDFVSRRYNVPIRHETWSNLLNWTYLCASKPFRSMRKIHGDFPSTATSSADVREVWKVMTSPPYNVTPSFDDYDIYIKTLLAQRSFGRALTLVRNDILPFYEAAVSDHELAIQDEILQNDLGPSPQATHRRHQAEVYRDYVYHRISGWFYKLLKTASSNKGHRDGPVMRTMIPDLLVEFADFFPHRIRYRTAQGIVRIDRPEAIRRFEWTRDWRETLAQKKAGIHVRDIDGADEPDFAYPEAPVLRVLESRRTPRRRMARLGMAPENANSTAWWHQLEEELVL</sequence>
<dbReference type="Pfam" id="PF12921">
    <property type="entry name" value="ATP13"/>
    <property type="match status" value="1"/>
</dbReference>
<protein>
    <recommendedName>
        <fullName evidence="7">Mitochondrial ATPase expression domain-containing protein</fullName>
    </recommendedName>
</protein>
<proteinExistence type="predicted"/>
<evidence type="ECO:0000256" key="3">
    <source>
        <dbReference type="ARBA" id="ARBA00023128"/>
    </source>
</evidence>
<evidence type="ECO:0000256" key="4">
    <source>
        <dbReference type="SAM" id="MobiDB-lite"/>
    </source>
</evidence>
<gene>
    <name evidence="5" type="ORF">MAM_00208</name>
</gene>
<keyword evidence="2" id="KW-0809">Transit peptide</keyword>
<dbReference type="GeneID" id="63734663"/>
<dbReference type="STRING" id="1081103.A0A0B2WY55"/>
<dbReference type="Proteomes" id="UP000030816">
    <property type="component" value="Unassembled WGS sequence"/>
</dbReference>
<evidence type="ECO:0000313" key="5">
    <source>
        <dbReference type="EMBL" id="KHO01207.1"/>
    </source>
</evidence>
<evidence type="ECO:0000313" key="6">
    <source>
        <dbReference type="Proteomes" id="UP000030816"/>
    </source>
</evidence>
<comment type="subcellular location">
    <subcellularLocation>
        <location evidence="1">Mitochondrion</location>
    </subcellularLocation>
</comment>
<dbReference type="GO" id="GO:0005739">
    <property type="term" value="C:mitochondrion"/>
    <property type="evidence" value="ECO:0007669"/>
    <property type="project" value="UniProtKB-SubCell"/>
</dbReference>
<name>A0A0B2WY55_METAS</name>
<dbReference type="EMBL" id="AZHE01000001">
    <property type="protein sequence ID" value="KHO01207.1"/>
    <property type="molecule type" value="Genomic_DNA"/>
</dbReference>
<dbReference type="InterPro" id="IPR024319">
    <property type="entry name" value="ATPase_expression_mit"/>
</dbReference>
<comment type="caution">
    <text evidence="5">The sequence shown here is derived from an EMBL/GenBank/DDBJ whole genome shotgun (WGS) entry which is preliminary data.</text>
</comment>
<organism evidence="5 6">
    <name type="scientific">Metarhizium album (strain ARSEF 1941)</name>
    <dbReference type="NCBI Taxonomy" id="1081103"/>
    <lineage>
        <taxon>Eukaryota</taxon>
        <taxon>Fungi</taxon>
        <taxon>Dikarya</taxon>
        <taxon>Ascomycota</taxon>
        <taxon>Pezizomycotina</taxon>
        <taxon>Sordariomycetes</taxon>
        <taxon>Hypocreomycetidae</taxon>
        <taxon>Hypocreales</taxon>
        <taxon>Clavicipitaceae</taxon>
        <taxon>Metarhizium</taxon>
    </lineage>
</organism>
<dbReference type="HOGENOM" id="CLU_020437_0_0_1"/>
<dbReference type="OrthoDB" id="185373at2759"/>
<evidence type="ECO:0008006" key="7">
    <source>
        <dbReference type="Google" id="ProtNLM"/>
    </source>
</evidence>
<evidence type="ECO:0000256" key="1">
    <source>
        <dbReference type="ARBA" id="ARBA00004173"/>
    </source>
</evidence>
<reference evidence="5 6" key="1">
    <citation type="journal article" date="2014" name="Proc. Natl. Acad. Sci. U.S.A.">
        <title>Trajectory and genomic determinants of fungal-pathogen speciation and host adaptation.</title>
        <authorList>
            <person name="Hu X."/>
            <person name="Xiao G."/>
            <person name="Zheng P."/>
            <person name="Shang Y."/>
            <person name="Su Y."/>
            <person name="Zhang X."/>
            <person name="Liu X."/>
            <person name="Zhan S."/>
            <person name="St Leger R.J."/>
            <person name="Wang C."/>
        </authorList>
    </citation>
    <scope>NUCLEOTIDE SEQUENCE [LARGE SCALE GENOMIC DNA]</scope>
    <source>
        <strain evidence="5 6">ARSEF 1941</strain>
    </source>
</reference>
<dbReference type="AlphaFoldDB" id="A0A0B2WY55"/>